<name>A0A1I1ZPB3_9ACTN</name>
<dbReference type="Proteomes" id="UP000198589">
    <property type="component" value="Unassembled WGS sequence"/>
</dbReference>
<protein>
    <submittedName>
        <fullName evidence="3">Acyl dehydratase</fullName>
    </submittedName>
</protein>
<dbReference type="InterPro" id="IPR002539">
    <property type="entry name" value="MaoC-like_dom"/>
</dbReference>
<comment type="similarity">
    <text evidence="1">Belongs to the enoyl-CoA hydratase/isomerase family.</text>
</comment>
<evidence type="ECO:0000313" key="4">
    <source>
        <dbReference type="Proteomes" id="UP000198589"/>
    </source>
</evidence>
<dbReference type="AlphaFoldDB" id="A0A1I1ZPB3"/>
<dbReference type="SUPFAM" id="SSF54637">
    <property type="entry name" value="Thioesterase/thiol ester dehydrase-isomerase"/>
    <property type="match status" value="1"/>
</dbReference>
<organism evidence="3 4">
    <name type="scientific">Blastococcus tunisiensis</name>
    <dbReference type="NCBI Taxonomy" id="1798228"/>
    <lineage>
        <taxon>Bacteria</taxon>
        <taxon>Bacillati</taxon>
        <taxon>Actinomycetota</taxon>
        <taxon>Actinomycetes</taxon>
        <taxon>Geodermatophilales</taxon>
        <taxon>Geodermatophilaceae</taxon>
        <taxon>Blastococcus</taxon>
    </lineage>
</organism>
<keyword evidence="4" id="KW-1185">Reference proteome</keyword>
<sequence>MSPVRPFEPYYFEDLSVGQEFETARRTVTETDLMVFAMLSSDWNAVHTDALAAGDSEFGGRIVHGALGLMITTGLVQRSGMFEGSAVALLGFSGWAFDRPLRVGDTVFTRLRIAGLRRTSRGDRGVINRELELINQDGDVVQHGRSDFMVRCRDAGELPAPTG</sequence>
<evidence type="ECO:0000259" key="2">
    <source>
        <dbReference type="Pfam" id="PF01575"/>
    </source>
</evidence>
<feature type="domain" description="MaoC-like" evidence="2">
    <location>
        <begin position="17"/>
        <end position="119"/>
    </location>
</feature>
<dbReference type="Pfam" id="PF01575">
    <property type="entry name" value="MaoC_dehydratas"/>
    <property type="match status" value="1"/>
</dbReference>
<evidence type="ECO:0000256" key="1">
    <source>
        <dbReference type="ARBA" id="ARBA00005254"/>
    </source>
</evidence>
<gene>
    <name evidence="3" type="ORF">SAMN05216574_103113</name>
</gene>
<dbReference type="InterPro" id="IPR052342">
    <property type="entry name" value="MCH/BMMD"/>
</dbReference>
<evidence type="ECO:0000313" key="3">
    <source>
        <dbReference type="EMBL" id="SFE33529.1"/>
    </source>
</evidence>
<proteinExistence type="inferred from homology"/>
<dbReference type="InterPro" id="IPR029069">
    <property type="entry name" value="HotDog_dom_sf"/>
</dbReference>
<dbReference type="PANTHER" id="PTHR43664">
    <property type="entry name" value="MONOAMINE OXIDASE-RELATED"/>
    <property type="match status" value="1"/>
</dbReference>
<dbReference type="PANTHER" id="PTHR43664:SF1">
    <property type="entry name" value="BETA-METHYLMALYL-COA DEHYDRATASE"/>
    <property type="match status" value="1"/>
</dbReference>
<dbReference type="STRING" id="1798228.SAMN05216574_103113"/>
<dbReference type="EMBL" id="FOND01000003">
    <property type="protein sequence ID" value="SFE33529.1"/>
    <property type="molecule type" value="Genomic_DNA"/>
</dbReference>
<reference evidence="4" key="1">
    <citation type="submission" date="2016-10" db="EMBL/GenBank/DDBJ databases">
        <authorList>
            <person name="Varghese N."/>
            <person name="Submissions S."/>
        </authorList>
    </citation>
    <scope>NUCLEOTIDE SEQUENCE [LARGE SCALE GENOMIC DNA]</scope>
    <source>
        <strain evidence="4">DSM 46838</strain>
    </source>
</reference>
<accession>A0A1I1ZPB3</accession>
<dbReference type="Gene3D" id="3.10.129.10">
    <property type="entry name" value="Hotdog Thioesterase"/>
    <property type="match status" value="1"/>
</dbReference>